<comment type="caution">
    <text evidence="1">The sequence shown here is derived from an EMBL/GenBank/DDBJ whole genome shotgun (WGS) entry which is preliminary data.</text>
</comment>
<evidence type="ECO:0000313" key="1">
    <source>
        <dbReference type="EMBL" id="GAI70313.1"/>
    </source>
</evidence>
<reference evidence="1" key="1">
    <citation type="journal article" date="2014" name="Front. Microbiol.">
        <title>High frequency of phylogenetically diverse reductive dehalogenase-homologous genes in deep subseafloor sedimentary metagenomes.</title>
        <authorList>
            <person name="Kawai M."/>
            <person name="Futagami T."/>
            <person name="Toyoda A."/>
            <person name="Takaki Y."/>
            <person name="Nishi S."/>
            <person name="Hori S."/>
            <person name="Arai W."/>
            <person name="Tsubouchi T."/>
            <person name="Morono Y."/>
            <person name="Uchiyama I."/>
            <person name="Ito T."/>
            <person name="Fujiyama A."/>
            <person name="Inagaki F."/>
            <person name="Takami H."/>
        </authorList>
    </citation>
    <scope>NUCLEOTIDE SEQUENCE</scope>
    <source>
        <strain evidence="1">Expedition CK06-06</strain>
    </source>
</reference>
<sequence>ACNQVGENGADLLFPGVIMILNPAGKILHQYTGSKEKMIIAGLKGSDLAKIRADRMRYFIKYRRPKLYGAISQVKLSA</sequence>
<feature type="non-terminal residue" evidence="1">
    <location>
        <position position="1"/>
    </location>
</feature>
<name>X1QPY0_9ZZZZ</name>
<organism evidence="1">
    <name type="scientific">marine sediment metagenome</name>
    <dbReference type="NCBI Taxonomy" id="412755"/>
    <lineage>
        <taxon>unclassified sequences</taxon>
        <taxon>metagenomes</taxon>
        <taxon>ecological metagenomes</taxon>
    </lineage>
</organism>
<proteinExistence type="predicted"/>
<dbReference type="InterPro" id="IPR036526">
    <property type="entry name" value="C-N_Hydrolase_sf"/>
</dbReference>
<dbReference type="EMBL" id="BARW01003717">
    <property type="protein sequence ID" value="GAI70313.1"/>
    <property type="molecule type" value="Genomic_DNA"/>
</dbReference>
<dbReference type="AlphaFoldDB" id="X1QPY0"/>
<dbReference type="SUPFAM" id="SSF56317">
    <property type="entry name" value="Carbon-nitrogen hydrolase"/>
    <property type="match status" value="1"/>
</dbReference>
<evidence type="ECO:0008006" key="2">
    <source>
        <dbReference type="Google" id="ProtNLM"/>
    </source>
</evidence>
<accession>X1QPY0</accession>
<protein>
    <recommendedName>
        <fullName evidence="2">CN hydrolase domain-containing protein</fullName>
    </recommendedName>
</protein>
<dbReference type="Gene3D" id="3.60.110.10">
    <property type="entry name" value="Carbon-nitrogen hydrolase"/>
    <property type="match status" value="1"/>
</dbReference>
<gene>
    <name evidence="1" type="ORF">S12H4_09250</name>
</gene>